<keyword evidence="1" id="KW-0560">Oxidoreductase</keyword>
<evidence type="ECO:0000313" key="1">
    <source>
        <dbReference type="EMBL" id="SOR83553.1"/>
    </source>
</evidence>
<name>A0A2N9BJN8_STRCX</name>
<dbReference type="Proteomes" id="UP000235464">
    <property type="component" value="Chromosome I"/>
</dbReference>
<evidence type="ECO:0000313" key="2">
    <source>
        <dbReference type="Proteomes" id="UP000235464"/>
    </source>
</evidence>
<dbReference type="EC" id="1.11.1.10" evidence="1"/>
<accession>A0A2N9BJN8</accession>
<dbReference type="AlphaFoldDB" id="A0A2N9BJN8"/>
<organism evidence="1 2">
    <name type="scientific">Streptomyces chartreusis NRRL 3882</name>
    <dbReference type="NCBI Taxonomy" id="1079985"/>
    <lineage>
        <taxon>Bacteria</taxon>
        <taxon>Bacillati</taxon>
        <taxon>Actinomycetota</taxon>
        <taxon>Actinomycetes</taxon>
        <taxon>Kitasatosporales</taxon>
        <taxon>Streptomycetaceae</taxon>
        <taxon>Streptomyces</taxon>
    </lineage>
</organism>
<keyword evidence="2" id="KW-1185">Reference proteome</keyword>
<dbReference type="EMBL" id="LT963352">
    <property type="protein sequence ID" value="SOR83553.1"/>
    <property type="molecule type" value="Genomic_DNA"/>
</dbReference>
<keyword evidence="1" id="KW-0575">Peroxidase</keyword>
<protein>
    <submittedName>
        <fullName evidence="1">Non-heme chloroperoxidase</fullName>
        <ecNumber evidence="1">1.11.1.10</ecNumber>
    </submittedName>
</protein>
<gene>
    <name evidence="1" type="primary">cpo_3</name>
    <name evidence="1" type="ORF">SCNRRL3882_6999</name>
</gene>
<dbReference type="GO" id="GO:0016691">
    <property type="term" value="F:chloride peroxidase activity"/>
    <property type="evidence" value="ECO:0007669"/>
    <property type="project" value="UniProtKB-EC"/>
</dbReference>
<reference evidence="2" key="1">
    <citation type="submission" date="2017-11" db="EMBL/GenBank/DDBJ databases">
        <authorList>
            <person name="Wibberg D."/>
        </authorList>
    </citation>
    <scope>NUCLEOTIDE SEQUENCE [LARGE SCALE GENOMIC DNA]</scope>
</reference>
<proteinExistence type="predicted"/>
<sequence length="29" mass="3129">MPYITVGQENSTAIDLYYEDHGSGQPATA</sequence>